<gene>
    <name evidence="2" type="ORF">X975_25232</name>
</gene>
<sequence>MEKDSGEASGGMTRVKRFTVAIHPESRNDNDVEDGLKELGKIEEETQETKSVKYWAEKITYAFRSLTVS</sequence>
<evidence type="ECO:0000256" key="1">
    <source>
        <dbReference type="SAM" id="MobiDB-lite"/>
    </source>
</evidence>
<dbReference type="Proteomes" id="UP000054359">
    <property type="component" value="Unassembled WGS sequence"/>
</dbReference>
<dbReference type="AlphaFoldDB" id="A0A087USP4"/>
<evidence type="ECO:0000313" key="3">
    <source>
        <dbReference type="Proteomes" id="UP000054359"/>
    </source>
</evidence>
<feature type="non-terminal residue" evidence="2">
    <location>
        <position position="69"/>
    </location>
</feature>
<proteinExistence type="predicted"/>
<feature type="region of interest" description="Disordered" evidence="1">
    <location>
        <begin position="1"/>
        <end position="33"/>
    </location>
</feature>
<evidence type="ECO:0000313" key="2">
    <source>
        <dbReference type="EMBL" id="KFM80383.1"/>
    </source>
</evidence>
<dbReference type="EMBL" id="KK121387">
    <property type="protein sequence ID" value="KFM80383.1"/>
    <property type="molecule type" value="Genomic_DNA"/>
</dbReference>
<reference evidence="2 3" key="1">
    <citation type="submission" date="2013-11" db="EMBL/GenBank/DDBJ databases">
        <title>Genome sequencing of Stegodyphus mimosarum.</title>
        <authorList>
            <person name="Bechsgaard J."/>
        </authorList>
    </citation>
    <scope>NUCLEOTIDE SEQUENCE [LARGE SCALE GENOMIC DNA]</scope>
</reference>
<protein>
    <submittedName>
        <fullName evidence="2">Uncharacterized protein</fullName>
    </submittedName>
</protein>
<feature type="compositionally biased region" description="Basic and acidic residues" evidence="1">
    <location>
        <begin position="24"/>
        <end position="33"/>
    </location>
</feature>
<accession>A0A087USP4</accession>
<organism evidence="2 3">
    <name type="scientific">Stegodyphus mimosarum</name>
    <name type="common">African social velvet spider</name>
    <dbReference type="NCBI Taxonomy" id="407821"/>
    <lineage>
        <taxon>Eukaryota</taxon>
        <taxon>Metazoa</taxon>
        <taxon>Ecdysozoa</taxon>
        <taxon>Arthropoda</taxon>
        <taxon>Chelicerata</taxon>
        <taxon>Arachnida</taxon>
        <taxon>Araneae</taxon>
        <taxon>Araneomorphae</taxon>
        <taxon>Entelegynae</taxon>
        <taxon>Eresoidea</taxon>
        <taxon>Eresidae</taxon>
        <taxon>Stegodyphus</taxon>
    </lineage>
</organism>
<dbReference type="OrthoDB" id="6435021at2759"/>
<name>A0A087USP4_STEMI</name>
<keyword evidence="3" id="KW-1185">Reference proteome</keyword>